<dbReference type="Pfam" id="PF01041">
    <property type="entry name" value="DegT_DnrJ_EryC1"/>
    <property type="match status" value="1"/>
</dbReference>
<dbReference type="FunFam" id="3.40.640.10:FF:000089">
    <property type="entry name" value="Aminotransferase, DegT/DnrJ/EryC1/StrS family"/>
    <property type="match status" value="1"/>
</dbReference>
<accession>A0A0A8UUY6</accession>
<dbReference type="CDD" id="cd00616">
    <property type="entry name" value="AHBA_syn"/>
    <property type="match status" value="1"/>
</dbReference>
<dbReference type="AlphaFoldDB" id="A0A0A8UUY6"/>
<dbReference type="HOGENOM" id="CLU_033332_6_0_6"/>
<name>A0A0A8UUY6_LEGHA</name>
<dbReference type="PIRSF" id="PIRSF000390">
    <property type="entry name" value="PLP_StrS"/>
    <property type="match status" value="1"/>
</dbReference>
<proteinExistence type="inferred from homology"/>
<evidence type="ECO:0000313" key="7">
    <source>
        <dbReference type="Proteomes" id="UP000032803"/>
    </source>
</evidence>
<organism evidence="6 7">
    <name type="scientific">Legionella hackeliae</name>
    <dbReference type="NCBI Taxonomy" id="449"/>
    <lineage>
        <taxon>Bacteria</taxon>
        <taxon>Pseudomonadati</taxon>
        <taxon>Pseudomonadota</taxon>
        <taxon>Gammaproteobacteria</taxon>
        <taxon>Legionellales</taxon>
        <taxon>Legionellaceae</taxon>
        <taxon>Legionella</taxon>
    </lineage>
</organism>
<comment type="similarity">
    <text evidence="2 5">Belongs to the DegT/DnrJ/EryC1 family.</text>
</comment>
<dbReference type="GO" id="GO:0030170">
    <property type="term" value="F:pyridoxal phosphate binding"/>
    <property type="evidence" value="ECO:0007669"/>
    <property type="project" value="UniProtKB-ARBA"/>
</dbReference>
<dbReference type="PATRIC" id="fig|449.7.peg.2256"/>
<keyword evidence="7" id="KW-1185">Reference proteome</keyword>
<dbReference type="Gene3D" id="3.90.1150.10">
    <property type="entry name" value="Aspartate Aminotransferase, domain 1"/>
    <property type="match status" value="1"/>
</dbReference>
<dbReference type="STRING" id="449.LHA_1875"/>
<feature type="active site" description="Proton acceptor" evidence="3">
    <location>
        <position position="184"/>
    </location>
</feature>
<dbReference type="RefSeq" id="WP_045106196.1">
    <property type="nucleotide sequence ID" value="NZ_LN681225.1"/>
</dbReference>
<dbReference type="SUPFAM" id="SSF53383">
    <property type="entry name" value="PLP-dependent transferases"/>
    <property type="match status" value="1"/>
</dbReference>
<dbReference type="KEGG" id="lha:LHA_1875"/>
<evidence type="ECO:0000313" key="6">
    <source>
        <dbReference type="EMBL" id="CEK10907.1"/>
    </source>
</evidence>
<dbReference type="InterPro" id="IPR015421">
    <property type="entry name" value="PyrdxlP-dep_Trfase_major"/>
</dbReference>
<dbReference type="PANTHER" id="PTHR30244:SF42">
    <property type="entry name" value="UDP-2-ACETAMIDO-2-DEOXY-3-OXO-D-GLUCURONATE AMINOTRANSFERASE"/>
    <property type="match status" value="1"/>
</dbReference>
<dbReference type="GO" id="GO:0000271">
    <property type="term" value="P:polysaccharide biosynthetic process"/>
    <property type="evidence" value="ECO:0007669"/>
    <property type="project" value="TreeGrafter"/>
</dbReference>
<keyword evidence="1 4" id="KW-0663">Pyridoxal phosphate</keyword>
<evidence type="ECO:0000256" key="3">
    <source>
        <dbReference type="PIRSR" id="PIRSR000390-1"/>
    </source>
</evidence>
<dbReference type="InterPro" id="IPR015422">
    <property type="entry name" value="PyrdxlP-dep_Trfase_small"/>
</dbReference>
<gene>
    <name evidence="6" type="primary">degT</name>
    <name evidence="6" type="ORF">LHA_1875</name>
</gene>
<dbReference type="Proteomes" id="UP000032803">
    <property type="component" value="Chromosome I"/>
</dbReference>
<dbReference type="EMBL" id="LN681225">
    <property type="protein sequence ID" value="CEK10907.1"/>
    <property type="molecule type" value="Genomic_DNA"/>
</dbReference>
<evidence type="ECO:0000256" key="4">
    <source>
        <dbReference type="PIRSR" id="PIRSR000390-2"/>
    </source>
</evidence>
<dbReference type="GO" id="GO:0008483">
    <property type="term" value="F:transaminase activity"/>
    <property type="evidence" value="ECO:0007669"/>
    <property type="project" value="TreeGrafter"/>
</dbReference>
<feature type="modified residue" description="N6-(pyridoxal phosphate)lysine" evidence="4">
    <location>
        <position position="184"/>
    </location>
</feature>
<dbReference type="InterPro" id="IPR000653">
    <property type="entry name" value="DegT/StrS_aminotransferase"/>
</dbReference>
<dbReference type="PANTHER" id="PTHR30244">
    <property type="entry name" value="TRANSAMINASE"/>
    <property type="match status" value="1"/>
</dbReference>
<dbReference type="Gene3D" id="3.40.640.10">
    <property type="entry name" value="Type I PLP-dependent aspartate aminotransferase-like (Major domain)"/>
    <property type="match status" value="1"/>
</dbReference>
<reference evidence="7" key="1">
    <citation type="submission" date="2014-09" db="EMBL/GenBank/DDBJ databases">
        <authorList>
            <person name="Gomez-Valero L."/>
        </authorList>
    </citation>
    <scope>NUCLEOTIDE SEQUENCE [LARGE SCALE GENOMIC DNA]</scope>
    <source>
        <strain evidence="7">ATCC35250</strain>
    </source>
</reference>
<evidence type="ECO:0000256" key="1">
    <source>
        <dbReference type="ARBA" id="ARBA00022898"/>
    </source>
</evidence>
<sequence length="369" mass="40595">MQFIDLKKQYKLIETDILRGIQAVLEHGQYIMGPEIAKLEEQLAKFLGVKHAIVNSSGTDALLMALMALELEPGDEVITSPFSFFATAEVIALCQAKPVFVDIDPLTYNIDVAQIESKITAKTKAIMPVSLYGQCADMNAINAIAKRYGLPVIEDAAQSFGATYHGVYSGALSTIGCTSFFPSKPLGGYGDSGACFTDDDILAERMLEIRIHGQNARYCHRRIGINGRMDTIQAAILIEKMKLFPEEIALRQRVAQRYEQLLSGIVKTPAIISGNTSVFAQYTIEVSEREHFQKQMQALGIPTAVHYPVAMHQQEALAYLGYKLGDFPNAEKASKHVVSLPMHPYMTLEEQKKVANAVETCLSTELVGA</sequence>
<dbReference type="OrthoDB" id="9804264at2"/>
<evidence type="ECO:0000256" key="2">
    <source>
        <dbReference type="ARBA" id="ARBA00037999"/>
    </source>
</evidence>
<evidence type="ECO:0000256" key="5">
    <source>
        <dbReference type="RuleBase" id="RU004508"/>
    </source>
</evidence>
<protein>
    <submittedName>
        <fullName evidence="6">Pleiotropic regulatory protein</fullName>
    </submittedName>
</protein>
<dbReference type="InterPro" id="IPR015424">
    <property type="entry name" value="PyrdxlP-dep_Trfase"/>
</dbReference>